<dbReference type="EMBL" id="PXNN01000017">
    <property type="protein sequence ID" value="PSF06234.1"/>
    <property type="molecule type" value="Genomic_DNA"/>
</dbReference>
<evidence type="ECO:0000256" key="1">
    <source>
        <dbReference type="SAM" id="Phobius"/>
    </source>
</evidence>
<keyword evidence="1" id="KW-0812">Transmembrane</keyword>
<sequence>MRDNRHAPSKPSGFTLIELVVVIVLLGILAAFSLPRYANLTTAANISVLESIGAAVLSAANIVHTKALVLGVQGEPNSTIDLDGDGVDDIELRYGYPAASRAPSGFRDPNNVFKAMDSNSTIDLAWGTNAPPASFVVITTASIQGSSGGKVNRNAIEDTNCYLRYDHAASPGAPPTVTYVTNDC</sequence>
<organism evidence="2 3">
    <name type="scientific">Marinobacter halophilus</name>
    <dbReference type="NCBI Taxonomy" id="1323740"/>
    <lineage>
        <taxon>Bacteria</taxon>
        <taxon>Pseudomonadati</taxon>
        <taxon>Pseudomonadota</taxon>
        <taxon>Gammaproteobacteria</taxon>
        <taxon>Pseudomonadales</taxon>
        <taxon>Marinobacteraceae</taxon>
        <taxon>Marinobacter</taxon>
    </lineage>
</organism>
<dbReference type="NCBIfam" id="TIGR02532">
    <property type="entry name" value="IV_pilin_GFxxxE"/>
    <property type="match status" value="1"/>
</dbReference>
<dbReference type="Proteomes" id="UP000238385">
    <property type="component" value="Unassembled WGS sequence"/>
</dbReference>
<protein>
    <submittedName>
        <fullName evidence="2">Prepilin-type cleavage/methylation domain-containing protein</fullName>
    </submittedName>
</protein>
<dbReference type="OrthoDB" id="5902365at2"/>
<comment type="caution">
    <text evidence="2">The sequence shown here is derived from an EMBL/GenBank/DDBJ whole genome shotgun (WGS) entry which is preliminary data.</text>
</comment>
<evidence type="ECO:0000313" key="3">
    <source>
        <dbReference type="Proteomes" id="UP000238385"/>
    </source>
</evidence>
<gene>
    <name evidence="2" type="ORF">C7H08_13970</name>
</gene>
<dbReference type="InterPro" id="IPR012902">
    <property type="entry name" value="N_methyl_site"/>
</dbReference>
<reference evidence="2 3" key="1">
    <citation type="submission" date="2018-03" db="EMBL/GenBank/DDBJ databases">
        <title>Marinobacter brunus sp. nov., a marine bacterium of Gamma-proteobacteria isolated from the surface seawater of the South China Sea.</title>
        <authorList>
            <person name="Cheng H."/>
            <person name="Wu Y.-H."/>
            <person name="Xamxidin M."/>
            <person name="Xu X.-W."/>
        </authorList>
    </citation>
    <scope>NUCLEOTIDE SEQUENCE [LARGE SCALE GENOMIC DNA]</scope>
    <source>
        <strain evidence="2 3">JCM 30472</strain>
    </source>
</reference>
<proteinExistence type="predicted"/>
<name>A0A2T1K7V7_9GAMM</name>
<dbReference type="AlphaFoldDB" id="A0A2T1K7V7"/>
<evidence type="ECO:0000313" key="2">
    <source>
        <dbReference type="EMBL" id="PSF06234.1"/>
    </source>
</evidence>
<dbReference type="InterPro" id="IPR045584">
    <property type="entry name" value="Pilin-like"/>
</dbReference>
<dbReference type="PROSITE" id="PS00409">
    <property type="entry name" value="PROKAR_NTER_METHYL"/>
    <property type="match status" value="1"/>
</dbReference>
<keyword evidence="1" id="KW-0472">Membrane</keyword>
<keyword evidence="1" id="KW-1133">Transmembrane helix</keyword>
<keyword evidence="3" id="KW-1185">Reference proteome</keyword>
<feature type="transmembrane region" description="Helical" evidence="1">
    <location>
        <begin position="12"/>
        <end position="34"/>
    </location>
</feature>
<dbReference type="SUPFAM" id="SSF54523">
    <property type="entry name" value="Pili subunits"/>
    <property type="match status" value="1"/>
</dbReference>
<dbReference type="Pfam" id="PF07963">
    <property type="entry name" value="N_methyl"/>
    <property type="match status" value="1"/>
</dbReference>
<dbReference type="Gene3D" id="3.30.700.10">
    <property type="entry name" value="Glycoprotein, Type 4 Pilin"/>
    <property type="match status" value="1"/>
</dbReference>
<accession>A0A2T1K7V7</accession>